<gene>
    <name evidence="2" type="ORF">THIOM_004176</name>
</gene>
<accession>A0A0A6P003</accession>
<proteinExistence type="predicted"/>
<evidence type="ECO:0000313" key="3">
    <source>
        <dbReference type="Proteomes" id="UP000076962"/>
    </source>
</evidence>
<keyword evidence="3" id="KW-1185">Reference proteome</keyword>
<dbReference type="EMBL" id="LUTY01002536">
    <property type="protein sequence ID" value="OAD20144.1"/>
    <property type="molecule type" value="Genomic_DNA"/>
</dbReference>
<dbReference type="Proteomes" id="UP000076962">
    <property type="component" value="Unassembled WGS sequence"/>
</dbReference>
<protein>
    <submittedName>
        <fullName evidence="2">Uncharacterized protein</fullName>
    </submittedName>
</protein>
<evidence type="ECO:0000313" key="2">
    <source>
        <dbReference type="EMBL" id="OAD20144.1"/>
    </source>
</evidence>
<feature type="transmembrane region" description="Helical" evidence="1">
    <location>
        <begin position="39"/>
        <end position="64"/>
    </location>
</feature>
<reference evidence="2 3" key="1">
    <citation type="submission" date="2016-05" db="EMBL/GenBank/DDBJ databases">
        <title>Single-cell genome of chain-forming Candidatus Thiomargarita nelsonii and comparison to other large sulfur-oxidizing bacteria.</title>
        <authorList>
            <person name="Winkel M."/>
            <person name="Salman V."/>
            <person name="Woyke T."/>
            <person name="Schulz-Vogt H."/>
            <person name="Richter M."/>
            <person name="Flood B."/>
            <person name="Bailey J."/>
            <person name="Amann R."/>
            <person name="Mussmann M."/>
        </authorList>
    </citation>
    <scope>NUCLEOTIDE SEQUENCE [LARGE SCALE GENOMIC DNA]</scope>
    <source>
        <strain evidence="2 3">THI036</strain>
    </source>
</reference>
<keyword evidence="1" id="KW-1133">Transmembrane helix</keyword>
<sequence>MSFIRLVPHLGVQNLFWTSLNTLHSSKINFGLLNAKNFIYWQFGIVPILQMLLLTYVQCLTIFFDNERGYIYA</sequence>
<comment type="caution">
    <text evidence="2">The sequence shown here is derived from an EMBL/GenBank/DDBJ whole genome shotgun (WGS) entry which is preliminary data.</text>
</comment>
<evidence type="ECO:0000256" key="1">
    <source>
        <dbReference type="SAM" id="Phobius"/>
    </source>
</evidence>
<keyword evidence="1" id="KW-0472">Membrane</keyword>
<dbReference type="AlphaFoldDB" id="A0A0A6P003"/>
<keyword evidence="1" id="KW-0812">Transmembrane</keyword>
<organism evidence="2 3">
    <name type="scientific">Candidatus Thiomargarita nelsonii</name>
    <dbReference type="NCBI Taxonomy" id="1003181"/>
    <lineage>
        <taxon>Bacteria</taxon>
        <taxon>Pseudomonadati</taxon>
        <taxon>Pseudomonadota</taxon>
        <taxon>Gammaproteobacteria</taxon>
        <taxon>Thiotrichales</taxon>
        <taxon>Thiotrichaceae</taxon>
        <taxon>Thiomargarita</taxon>
    </lineage>
</organism>
<name>A0A0A6P003_9GAMM</name>